<sequence>MKAYVQVYTGEGKGKTTAAIGLAIRAIGAGKKVLFLQFMKSKVYSEHNVLPNIENLTLETVGKPFFIIKKGMKSPDELARWGDEVVVFEAGNPPKDYVALIEKGYDHALEAIQSGDYDLVILDEYNMALFFELISWEKTQALLDTRNPETELVFTGRGAPQELLDAADLVTEMKEVKHYYMQGVMARKGIES</sequence>
<protein>
    <submittedName>
        <fullName evidence="1">Cob(I)yrinic acid a,c-diamide adenosyltransferase</fullName>
    </submittedName>
</protein>
<dbReference type="Gene3D" id="3.40.50.300">
    <property type="entry name" value="P-loop containing nucleotide triphosphate hydrolases"/>
    <property type="match status" value="1"/>
</dbReference>
<dbReference type="EMBL" id="JAWJZB010000002">
    <property type="protein sequence ID" value="MDV5087738.1"/>
    <property type="molecule type" value="Genomic_DNA"/>
</dbReference>
<keyword evidence="2" id="KW-1185">Reference proteome</keyword>
<comment type="caution">
    <text evidence="1">The sequence shown here is derived from an EMBL/GenBank/DDBJ whole genome shotgun (WGS) entry which is preliminary data.</text>
</comment>
<dbReference type="InterPro" id="IPR027417">
    <property type="entry name" value="P-loop_NTPase"/>
</dbReference>
<dbReference type="PANTHER" id="PTHR46638">
    <property type="entry name" value="CORRINOID ADENOSYLTRANSFERASE"/>
    <property type="match status" value="1"/>
</dbReference>
<dbReference type="RefSeq" id="WP_295190292.1">
    <property type="nucleotide sequence ID" value="NZ_JAWJZA010000015.1"/>
</dbReference>
<dbReference type="InterPro" id="IPR003724">
    <property type="entry name" value="CblAdoTrfase_CobA"/>
</dbReference>
<evidence type="ECO:0000313" key="1">
    <source>
        <dbReference type="EMBL" id="MDV5087738.1"/>
    </source>
</evidence>
<dbReference type="SUPFAM" id="SSF52540">
    <property type="entry name" value="P-loop containing nucleoside triphosphate hydrolases"/>
    <property type="match status" value="1"/>
</dbReference>
<dbReference type="CDD" id="cd00561">
    <property type="entry name" value="CobA_ACA"/>
    <property type="match status" value="1"/>
</dbReference>
<proteinExistence type="predicted"/>
<reference evidence="1 2" key="1">
    <citation type="submission" date="2023-10" db="EMBL/GenBank/DDBJ databases">
        <title>Veillonella sp. nov., isolated from a pig farm feces dump.</title>
        <authorList>
            <person name="Chang Y.-H."/>
        </authorList>
    </citation>
    <scope>NUCLEOTIDE SEQUENCE [LARGE SCALE GENOMIC DNA]</scope>
    <source>
        <strain evidence="1 2">YH-vei2233</strain>
    </source>
</reference>
<accession>A0ABU3Z756</accession>
<organism evidence="1 2">
    <name type="scientific">Veillonella absiana</name>
    <dbReference type="NCBI Taxonomy" id="3079305"/>
    <lineage>
        <taxon>Bacteria</taxon>
        <taxon>Bacillati</taxon>
        <taxon>Bacillota</taxon>
        <taxon>Negativicutes</taxon>
        <taxon>Veillonellales</taxon>
        <taxon>Veillonellaceae</taxon>
        <taxon>Veillonella</taxon>
    </lineage>
</organism>
<name>A0ABU3Z756_9FIRM</name>
<dbReference type="Proteomes" id="UP001272515">
    <property type="component" value="Unassembled WGS sequence"/>
</dbReference>
<gene>
    <name evidence="1" type="ORF">RVY80_02610</name>
</gene>
<dbReference type="Pfam" id="PF02572">
    <property type="entry name" value="CobA_CobO_BtuR"/>
    <property type="match status" value="1"/>
</dbReference>
<dbReference type="PIRSF" id="PIRSF015617">
    <property type="entry name" value="Adensltrnsf_CobA"/>
    <property type="match status" value="1"/>
</dbReference>
<evidence type="ECO:0000313" key="2">
    <source>
        <dbReference type="Proteomes" id="UP001272515"/>
    </source>
</evidence>
<dbReference type="PANTHER" id="PTHR46638:SF1">
    <property type="entry name" value="CORRINOID ADENOSYLTRANSFERASE"/>
    <property type="match status" value="1"/>
</dbReference>